<proteinExistence type="predicted"/>
<dbReference type="EMBL" id="JAIQCV010000013">
    <property type="protein sequence ID" value="KAH1031172.1"/>
    <property type="molecule type" value="Genomic_DNA"/>
</dbReference>
<keyword evidence="2" id="KW-1185">Reference proteome</keyword>
<protein>
    <submittedName>
        <fullName evidence="1">Uncharacterized protein</fullName>
    </submittedName>
</protein>
<dbReference type="Proteomes" id="UP000828251">
    <property type="component" value="Unassembled WGS sequence"/>
</dbReference>
<organism evidence="1 2">
    <name type="scientific">Gossypium stocksii</name>
    <dbReference type="NCBI Taxonomy" id="47602"/>
    <lineage>
        <taxon>Eukaryota</taxon>
        <taxon>Viridiplantae</taxon>
        <taxon>Streptophyta</taxon>
        <taxon>Embryophyta</taxon>
        <taxon>Tracheophyta</taxon>
        <taxon>Spermatophyta</taxon>
        <taxon>Magnoliopsida</taxon>
        <taxon>eudicotyledons</taxon>
        <taxon>Gunneridae</taxon>
        <taxon>Pentapetalae</taxon>
        <taxon>rosids</taxon>
        <taxon>malvids</taxon>
        <taxon>Malvales</taxon>
        <taxon>Malvaceae</taxon>
        <taxon>Malvoideae</taxon>
        <taxon>Gossypium</taxon>
    </lineage>
</organism>
<accession>A0A9D3U768</accession>
<gene>
    <name evidence="1" type="ORF">J1N35_043346</name>
</gene>
<evidence type="ECO:0000313" key="1">
    <source>
        <dbReference type="EMBL" id="KAH1031172.1"/>
    </source>
</evidence>
<evidence type="ECO:0000313" key="2">
    <source>
        <dbReference type="Proteomes" id="UP000828251"/>
    </source>
</evidence>
<dbReference type="AlphaFoldDB" id="A0A9D3U768"/>
<reference evidence="1 2" key="1">
    <citation type="journal article" date="2021" name="Plant Biotechnol. J.">
        <title>Multi-omics assisted identification of the key and species-specific regulatory components of drought-tolerant mechanisms in Gossypium stocksii.</title>
        <authorList>
            <person name="Yu D."/>
            <person name="Ke L."/>
            <person name="Zhang D."/>
            <person name="Wu Y."/>
            <person name="Sun Y."/>
            <person name="Mei J."/>
            <person name="Sun J."/>
            <person name="Sun Y."/>
        </authorList>
    </citation>
    <scope>NUCLEOTIDE SEQUENCE [LARGE SCALE GENOMIC DNA]</scope>
    <source>
        <strain evidence="2">cv. E1</strain>
        <tissue evidence="1">Leaf</tissue>
    </source>
</reference>
<sequence length="174" mass="19946">MSECISVVIYYDCEENIAQLVFNQNIDLIELRKRIRRKIFETMPMRVSSIKYQFCASVDPVTYDSFDIKSGRSLEEMEHTTLHEIPLVGGRTRKHPCLVEVWNIQLLHNTRLVDGTCTSVGRCLMMEINNKSDVDPPQEPSLDGAEVTLFFEPEPVPIELEDVEGGLDEKKEDP</sequence>
<name>A0A9D3U768_9ROSI</name>
<comment type="caution">
    <text evidence="1">The sequence shown here is derived from an EMBL/GenBank/DDBJ whole genome shotgun (WGS) entry which is preliminary data.</text>
</comment>